<organism evidence="1 2">
    <name type="scientific">Morganella psychrotolerans</name>
    <dbReference type="NCBI Taxonomy" id="368603"/>
    <lineage>
        <taxon>Bacteria</taxon>
        <taxon>Pseudomonadati</taxon>
        <taxon>Pseudomonadota</taxon>
        <taxon>Gammaproteobacteria</taxon>
        <taxon>Enterobacterales</taxon>
        <taxon>Morganellaceae</taxon>
        <taxon>Morganella</taxon>
    </lineage>
</organism>
<dbReference type="EMBL" id="VXKB01000002">
    <property type="protein sequence ID" value="KAA8715491.1"/>
    <property type="molecule type" value="Genomic_DNA"/>
</dbReference>
<dbReference type="RefSeq" id="WP_067366577.1">
    <property type="nucleotide sequence ID" value="NZ_BAAAFS010000002.1"/>
</dbReference>
<protein>
    <recommendedName>
        <fullName evidence="3">Tetratricopeptide repeat protein</fullName>
    </recommendedName>
</protein>
<proteinExistence type="predicted"/>
<comment type="caution">
    <text evidence="1">The sequence shown here is derived from an EMBL/GenBank/DDBJ whole genome shotgun (WGS) entry which is preliminary data.</text>
</comment>
<evidence type="ECO:0000313" key="1">
    <source>
        <dbReference type="EMBL" id="KAA8715491.1"/>
    </source>
</evidence>
<gene>
    <name evidence="1" type="ORF">F4V73_11010</name>
</gene>
<dbReference type="Proteomes" id="UP000322181">
    <property type="component" value="Unassembled WGS sequence"/>
</dbReference>
<dbReference type="AlphaFoldDB" id="A0A5M9R4N7"/>
<evidence type="ECO:0000313" key="2">
    <source>
        <dbReference type="Proteomes" id="UP000322181"/>
    </source>
</evidence>
<name>A0A5M9R4N7_9GAMM</name>
<sequence length="138" mass="16403">MTFIQNPVGYGLNLSMSYHATIVITYADRVPVWSFRPGLALTDIQALASVPEIALITQYERVEFDLNLNRLMRYNQTRDPKLLEYYRLWAEEYLDKHTDQNVYFSLVMILHHQGNIIDEQKYLSRARELFPQENKFVR</sequence>
<evidence type="ECO:0008006" key="3">
    <source>
        <dbReference type="Google" id="ProtNLM"/>
    </source>
</evidence>
<dbReference type="OrthoDB" id="5596698at2"/>
<accession>A0A5M9R4N7</accession>
<reference evidence="1 2" key="1">
    <citation type="submission" date="2019-09" db="EMBL/GenBank/DDBJ databases">
        <title>Draft genome sequence of various Type strains from the CCUG.</title>
        <authorList>
            <person name="Pineiro-Iglesias B."/>
            <person name="Tunovic T."/>
            <person name="Unosson C."/>
            <person name="Inganas E."/>
            <person name="Ohlen M."/>
            <person name="Cardew S."/>
            <person name="Jensie-Markopoulos S."/>
            <person name="Salva-Serra F."/>
            <person name="Jaen-Luchoro D."/>
            <person name="Karlsson R."/>
            <person name="Svensson-Stadler L."/>
            <person name="Chun J."/>
            <person name="Moore E."/>
        </authorList>
    </citation>
    <scope>NUCLEOTIDE SEQUENCE [LARGE SCALE GENOMIC DNA]</scope>
    <source>
        <strain evidence="1 2">CCUG 53682T</strain>
    </source>
</reference>